<dbReference type="SUPFAM" id="SSF53254">
    <property type="entry name" value="Phosphoglycerate mutase-like"/>
    <property type="match status" value="1"/>
</dbReference>
<reference evidence="2 3" key="1">
    <citation type="submission" date="2016-03" db="EMBL/GenBank/DDBJ databases">
        <title>Whole genome sequencing of Grifola frondosa 9006-11.</title>
        <authorList>
            <person name="Min B."/>
            <person name="Park H."/>
            <person name="Kim J.-G."/>
            <person name="Cho H."/>
            <person name="Oh Y.-L."/>
            <person name="Kong W.-S."/>
            <person name="Choi I.-G."/>
        </authorList>
    </citation>
    <scope>NUCLEOTIDE SEQUENCE [LARGE SCALE GENOMIC DNA]</scope>
    <source>
        <strain evidence="2 3">9006-11</strain>
    </source>
</reference>
<dbReference type="CDD" id="cd07061">
    <property type="entry name" value="HP_HAP_like"/>
    <property type="match status" value="1"/>
</dbReference>
<name>A0A1C7MS82_GRIFR</name>
<dbReference type="STRING" id="5627.A0A1C7MS82"/>
<accession>A0A1C7MS82</accession>
<organism evidence="2 3">
    <name type="scientific">Grifola frondosa</name>
    <name type="common">Maitake</name>
    <name type="synonym">Polyporus frondosus</name>
    <dbReference type="NCBI Taxonomy" id="5627"/>
    <lineage>
        <taxon>Eukaryota</taxon>
        <taxon>Fungi</taxon>
        <taxon>Dikarya</taxon>
        <taxon>Basidiomycota</taxon>
        <taxon>Agaricomycotina</taxon>
        <taxon>Agaricomycetes</taxon>
        <taxon>Polyporales</taxon>
        <taxon>Grifolaceae</taxon>
        <taxon>Grifola</taxon>
    </lineage>
</organism>
<dbReference type="PANTHER" id="PTHR20963">
    <property type="entry name" value="MULTIPLE INOSITOL POLYPHOSPHATE PHOSPHATASE-RELATED"/>
    <property type="match status" value="1"/>
</dbReference>
<keyword evidence="1" id="KW-0378">Hydrolase</keyword>
<dbReference type="Gene3D" id="3.40.50.1240">
    <property type="entry name" value="Phosphoglycerate mutase-like"/>
    <property type="match status" value="2"/>
</dbReference>
<dbReference type="OMA" id="ENANGAC"/>
<dbReference type="InterPro" id="IPR000560">
    <property type="entry name" value="His_Pase_clade-2"/>
</dbReference>
<dbReference type="PANTHER" id="PTHR20963:SF42">
    <property type="entry name" value="PHOSPHOGLYCERATE MUTASE-LIKE PROTEIN"/>
    <property type="match status" value="1"/>
</dbReference>
<dbReference type="Proteomes" id="UP000092993">
    <property type="component" value="Unassembled WGS sequence"/>
</dbReference>
<keyword evidence="3" id="KW-1185">Reference proteome</keyword>
<dbReference type="InterPro" id="IPR029033">
    <property type="entry name" value="His_PPase_superfam"/>
</dbReference>
<evidence type="ECO:0000313" key="2">
    <source>
        <dbReference type="EMBL" id="OBZ79577.1"/>
    </source>
</evidence>
<dbReference type="Pfam" id="PF00328">
    <property type="entry name" value="His_Phos_2"/>
    <property type="match status" value="1"/>
</dbReference>
<dbReference type="GO" id="GO:0003993">
    <property type="term" value="F:acid phosphatase activity"/>
    <property type="evidence" value="ECO:0007669"/>
    <property type="project" value="TreeGrafter"/>
</dbReference>
<gene>
    <name evidence="2" type="primary">phyB_0</name>
    <name evidence="2" type="ORF">A0H81_00868</name>
</gene>
<evidence type="ECO:0000313" key="3">
    <source>
        <dbReference type="Proteomes" id="UP000092993"/>
    </source>
</evidence>
<protein>
    <submittedName>
        <fullName evidence="2">3-phytase B</fullName>
    </submittedName>
</protein>
<dbReference type="AlphaFoldDB" id="A0A1C7MS82"/>
<dbReference type="EMBL" id="LUGG01000001">
    <property type="protein sequence ID" value="OBZ79577.1"/>
    <property type="molecule type" value="Genomic_DNA"/>
</dbReference>
<dbReference type="OrthoDB" id="6509975at2759"/>
<comment type="caution">
    <text evidence="2">The sequence shown here is derived from an EMBL/GenBank/DDBJ whole genome shotgun (WGS) entry which is preliminary data.</text>
</comment>
<evidence type="ECO:0000256" key="1">
    <source>
        <dbReference type="ARBA" id="ARBA00022801"/>
    </source>
</evidence>
<sequence length="283" mass="30860">MVDSALHFAAGFFGVQQFPTSYHQLIQIEDTGFNSTLAPYDACANANNAIADIGTAYTTNWTAVVQAMQQLCAYETVALGYSAFCALFTEEEWRGYEYANDLQFWYGSGPGNPAAAAQGIGYVQELVARLTQTPLTVFDTTLNATLDGNNVTFPLHQPIYVDATHDTVISTIVVALNFTSMAKNGPLPADHIPKDQTYFAQHIAPFASNLVAQEPFIRFLLNDGVVPLTGIAHCAEDKDGLCALGDFVQGMKERIAEVDFAYDCFANYTVPVPDTIIDGRMHK</sequence>
<proteinExistence type="predicted"/>